<dbReference type="KEGG" id="lrs:PX52LOC_00868"/>
<evidence type="ECO:0000313" key="3">
    <source>
        <dbReference type="Proteomes" id="UP000324974"/>
    </source>
</evidence>
<dbReference type="RefSeq" id="WP_149108931.1">
    <property type="nucleotide sequence ID" value="NZ_CP042425.1"/>
</dbReference>
<keyword evidence="1" id="KW-0812">Transmembrane</keyword>
<sequence length="191" mass="21088">MATKKKSKGTDDPLGKVYVKAYQPPVDRTKVTYGYVLLGVGALPILIPLLLRGSLGGGSIGLMFCAAGGVLLAMGYRQVETLFEVRKYGVRYVCGRHDFDLEWDEVRHATVRMQTDNPLLSFSGVNDVGIYICRRADNLPFQLHIRGEDGEGITLLSKVLPAGECQRAIEAIESGIGKDRMRYELYGCLKE</sequence>
<reference evidence="3" key="1">
    <citation type="submission" date="2019-08" db="EMBL/GenBank/DDBJ databases">
        <title>Limnoglobus roseus gen. nov., sp. nov., a novel freshwater planctomycete with a giant genome from the family Gemmataceae.</title>
        <authorList>
            <person name="Kulichevskaya I.S."/>
            <person name="Naumoff D.G."/>
            <person name="Miroshnikov K."/>
            <person name="Ivanova A."/>
            <person name="Philippov D.A."/>
            <person name="Hakobyan A."/>
            <person name="Rijpstra I.C."/>
            <person name="Sinninghe Damste J.S."/>
            <person name="Liesack W."/>
            <person name="Dedysh S.N."/>
        </authorList>
    </citation>
    <scope>NUCLEOTIDE SEQUENCE [LARGE SCALE GENOMIC DNA]</scope>
    <source>
        <strain evidence="3">PX52</strain>
    </source>
</reference>
<keyword evidence="3" id="KW-1185">Reference proteome</keyword>
<dbReference type="Proteomes" id="UP000324974">
    <property type="component" value="Chromosome"/>
</dbReference>
<feature type="transmembrane region" description="Helical" evidence="1">
    <location>
        <begin position="32"/>
        <end position="51"/>
    </location>
</feature>
<keyword evidence="1" id="KW-0472">Membrane</keyword>
<gene>
    <name evidence="2" type="ORF">PX52LOC_00868</name>
</gene>
<feature type="transmembrane region" description="Helical" evidence="1">
    <location>
        <begin position="57"/>
        <end position="76"/>
    </location>
</feature>
<evidence type="ECO:0000256" key="1">
    <source>
        <dbReference type="SAM" id="Phobius"/>
    </source>
</evidence>
<protein>
    <submittedName>
        <fullName evidence="2">Uncharacterized protein</fullName>
    </submittedName>
</protein>
<keyword evidence="1" id="KW-1133">Transmembrane helix</keyword>
<name>A0A5C1A748_9BACT</name>
<dbReference type="AlphaFoldDB" id="A0A5C1A748"/>
<accession>A0A5C1A748</accession>
<proteinExistence type="predicted"/>
<organism evidence="2 3">
    <name type="scientific">Limnoglobus roseus</name>
    <dbReference type="NCBI Taxonomy" id="2598579"/>
    <lineage>
        <taxon>Bacteria</taxon>
        <taxon>Pseudomonadati</taxon>
        <taxon>Planctomycetota</taxon>
        <taxon>Planctomycetia</taxon>
        <taxon>Gemmatales</taxon>
        <taxon>Gemmataceae</taxon>
        <taxon>Limnoglobus</taxon>
    </lineage>
</organism>
<evidence type="ECO:0000313" key="2">
    <source>
        <dbReference type="EMBL" id="QEL14007.1"/>
    </source>
</evidence>
<dbReference type="EMBL" id="CP042425">
    <property type="protein sequence ID" value="QEL14007.1"/>
    <property type="molecule type" value="Genomic_DNA"/>
</dbReference>